<proteinExistence type="predicted"/>
<dbReference type="OrthoDB" id="286575at2"/>
<name>I4EHV4_9BACT</name>
<dbReference type="AlphaFoldDB" id="I4EHV4"/>
<gene>
    <name evidence="1" type="ORF">NITHO_3280013</name>
</gene>
<dbReference type="Proteomes" id="UP000004221">
    <property type="component" value="Unassembled WGS sequence"/>
</dbReference>
<dbReference type="EMBL" id="CAGS01000255">
    <property type="protein sequence ID" value="CCF84266.1"/>
    <property type="molecule type" value="Genomic_DNA"/>
</dbReference>
<dbReference type="RefSeq" id="WP_008478312.1">
    <property type="nucleotide sequence ID" value="NZ_CAGS01000255.1"/>
</dbReference>
<evidence type="ECO:0000313" key="2">
    <source>
        <dbReference type="Proteomes" id="UP000004221"/>
    </source>
</evidence>
<organism evidence="1 2">
    <name type="scientific">Nitrolancea hollandica Lb</name>
    <dbReference type="NCBI Taxonomy" id="1129897"/>
    <lineage>
        <taxon>Bacteria</taxon>
        <taxon>Pseudomonadati</taxon>
        <taxon>Thermomicrobiota</taxon>
        <taxon>Thermomicrobia</taxon>
        <taxon>Sphaerobacterales</taxon>
        <taxon>Sphaerobacterineae</taxon>
        <taxon>Sphaerobacteraceae</taxon>
        <taxon>Nitrolancea</taxon>
    </lineage>
</organism>
<keyword evidence="2" id="KW-1185">Reference proteome</keyword>
<reference evidence="1 2" key="1">
    <citation type="journal article" date="2012" name="ISME J.">
        <title>Nitrification expanded: discovery, physiology and genomics of a nitrite-oxidizing bacterium from the phylum Chloroflexi.</title>
        <authorList>
            <person name="Sorokin D.Y."/>
            <person name="Lucker S."/>
            <person name="Vejmelkova D."/>
            <person name="Kostrikina N.A."/>
            <person name="Kleerebezem R."/>
            <person name="Rijpstra W.I."/>
            <person name="Damste J.S."/>
            <person name="Le Paslier D."/>
            <person name="Muyzer G."/>
            <person name="Wagner M."/>
            <person name="van Loosdrecht M.C."/>
            <person name="Daims H."/>
        </authorList>
    </citation>
    <scope>NUCLEOTIDE SEQUENCE [LARGE SCALE GENOMIC DNA]</scope>
    <source>
        <strain evidence="2">none</strain>
    </source>
</reference>
<protein>
    <submittedName>
        <fullName evidence="1">Uncharacterized protein</fullName>
    </submittedName>
</protein>
<evidence type="ECO:0000313" key="1">
    <source>
        <dbReference type="EMBL" id="CCF84266.1"/>
    </source>
</evidence>
<accession>I4EHV4</accession>
<sequence>MGLIWEASGEEVTRPDGTRAAVAGEGRDLDESVRFQYQRVALDDGAGNVSYGPVDYTPAGQRVDLPQNARFTVELKEIVYEVWRTMSDSRVTAGCRALHGQVNRVGAGPYPPLHPGCRCYRAYHHSEWVSRDTVGGGRVYDI</sequence>
<comment type="caution">
    <text evidence="1">The sequence shown here is derived from an EMBL/GenBank/DDBJ whole genome shotgun (WGS) entry which is preliminary data.</text>
</comment>